<evidence type="ECO:0000313" key="5">
    <source>
        <dbReference type="EMBL" id="TBT96329.1"/>
    </source>
</evidence>
<dbReference type="Pfam" id="PF13692">
    <property type="entry name" value="Glyco_trans_1_4"/>
    <property type="match status" value="1"/>
</dbReference>
<dbReference type="Proteomes" id="UP000291933">
    <property type="component" value="Unassembled WGS sequence"/>
</dbReference>
<dbReference type="InterPro" id="IPR028098">
    <property type="entry name" value="Glyco_trans_4-like_N"/>
</dbReference>
<feature type="compositionally biased region" description="Low complexity" evidence="3">
    <location>
        <begin position="35"/>
        <end position="44"/>
    </location>
</feature>
<sequence length="491" mass="52610">MNEGDAGPNPADARASEPAVPEATDDAQRRAADGVAVPAATDAPEAAASVIDAESGLGDAPSRRLRVALFTDNYGPGHSGVLYAVQFLEEALLSAGHECLVVAPACDGPNPHADKPGRRELRLPSILLPGVPARLASGRGFERALDALATDPPDVIHVHGLGSVGLLGVWAAQRCGVPLLVTWHTDFEAYADHYAQLTPFLDAWVRLIKMNAHGFDRASVREQLRGLKGFLRPRRGMSRLALLSAAADMLMSAALVTTPSDKTAVRVKELAPEARVRVSPNGADALPPGPAVARGAGPRIIYIGRIAPEKGIPLLLDAFSWVREAMPDAELMIVGDWTKSPLLKQRLARARRRGGVTLVGEVDRDLLAPYYESADVFAFPSLTDTQALVLHEAAHAGLPIVSVDAELKLVIDEGVNGLFARPSPESLARVLVRMLRKLEDPTARAIARARSREMASWWTIERQSAEMIGFYEDLAAGRVVPESMHAIPPWG</sequence>
<evidence type="ECO:0000256" key="3">
    <source>
        <dbReference type="SAM" id="MobiDB-lite"/>
    </source>
</evidence>
<feature type="region of interest" description="Disordered" evidence="3">
    <location>
        <begin position="1"/>
        <end position="44"/>
    </location>
</feature>
<dbReference type="PANTHER" id="PTHR45947">
    <property type="entry name" value="SULFOQUINOVOSYL TRANSFERASE SQD2"/>
    <property type="match status" value="1"/>
</dbReference>
<dbReference type="InterPro" id="IPR050194">
    <property type="entry name" value="Glycosyltransferase_grp1"/>
</dbReference>
<reference evidence="5 6" key="1">
    <citation type="submission" date="2019-01" db="EMBL/GenBank/DDBJ databases">
        <title>Lactibacter flavus gen. nov., sp. nov., a novel bacterium of the family Propionibacteriaceae isolated from raw milk and dairy products.</title>
        <authorList>
            <person name="Huptas C."/>
            <person name="Wenning M."/>
            <person name="Breitenwieser F."/>
            <person name="Doll E."/>
            <person name="Von Neubeck M."/>
            <person name="Busse H.-J."/>
            <person name="Scherer S."/>
        </authorList>
    </citation>
    <scope>NUCLEOTIDE SEQUENCE [LARGE SCALE GENOMIC DNA]</scope>
    <source>
        <strain evidence="5 6">DSM 22130</strain>
    </source>
</reference>
<keyword evidence="1" id="KW-0328">Glycosyltransferase</keyword>
<keyword evidence="6" id="KW-1185">Reference proteome</keyword>
<evidence type="ECO:0000256" key="1">
    <source>
        <dbReference type="ARBA" id="ARBA00022676"/>
    </source>
</evidence>
<dbReference type="Gene3D" id="3.40.50.2000">
    <property type="entry name" value="Glycogen Phosphorylase B"/>
    <property type="match status" value="2"/>
</dbReference>
<feature type="domain" description="Glycosyltransferase subfamily 4-like N-terminal" evidence="4">
    <location>
        <begin position="85"/>
        <end position="284"/>
    </location>
</feature>
<dbReference type="Pfam" id="PF13439">
    <property type="entry name" value="Glyco_transf_4"/>
    <property type="match status" value="1"/>
</dbReference>
<dbReference type="AlphaFoldDB" id="A0A4Q9KQX1"/>
<dbReference type="OrthoDB" id="5242526at2"/>
<dbReference type="PANTHER" id="PTHR45947:SF3">
    <property type="entry name" value="SULFOQUINOVOSYL TRANSFERASE SQD2"/>
    <property type="match status" value="1"/>
</dbReference>
<gene>
    <name evidence="5" type="ORF">ET996_01310</name>
</gene>
<organism evidence="5 6">
    <name type="scientific">Propioniciclava tarda</name>
    <dbReference type="NCBI Taxonomy" id="433330"/>
    <lineage>
        <taxon>Bacteria</taxon>
        <taxon>Bacillati</taxon>
        <taxon>Actinomycetota</taxon>
        <taxon>Actinomycetes</taxon>
        <taxon>Propionibacteriales</taxon>
        <taxon>Propionibacteriaceae</taxon>
        <taxon>Propioniciclava</taxon>
    </lineage>
</organism>
<proteinExistence type="predicted"/>
<accession>A0A4Q9KQX1</accession>
<dbReference type="RefSeq" id="WP_131170741.1">
    <property type="nucleotide sequence ID" value="NZ_FXTL01000001.1"/>
</dbReference>
<evidence type="ECO:0000313" key="6">
    <source>
        <dbReference type="Proteomes" id="UP000291933"/>
    </source>
</evidence>
<evidence type="ECO:0000256" key="2">
    <source>
        <dbReference type="ARBA" id="ARBA00022679"/>
    </source>
</evidence>
<keyword evidence="2 5" id="KW-0808">Transferase</keyword>
<dbReference type="SUPFAM" id="SSF53756">
    <property type="entry name" value="UDP-Glycosyltransferase/glycogen phosphorylase"/>
    <property type="match status" value="1"/>
</dbReference>
<evidence type="ECO:0000259" key="4">
    <source>
        <dbReference type="Pfam" id="PF13439"/>
    </source>
</evidence>
<comment type="caution">
    <text evidence="5">The sequence shown here is derived from an EMBL/GenBank/DDBJ whole genome shotgun (WGS) entry which is preliminary data.</text>
</comment>
<dbReference type="EMBL" id="SDMR01000001">
    <property type="protein sequence ID" value="TBT96329.1"/>
    <property type="molecule type" value="Genomic_DNA"/>
</dbReference>
<dbReference type="GO" id="GO:1901137">
    <property type="term" value="P:carbohydrate derivative biosynthetic process"/>
    <property type="evidence" value="ECO:0007669"/>
    <property type="project" value="UniProtKB-ARBA"/>
</dbReference>
<dbReference type="GO" id="GO:0016757">
    <property type="term" value="F:glycosyltransferase activity"/>
    <property type="evidence" value="ECO:0007669"/>
    <property type="project" value="UniProtKB-KW"/>
</dbReference>
<name>A0A4Q9KQX1_PROTD</name>
<protein>
    <submittedName>
        <fullName evidence="5">Glycosyltransferase</fullName>
    </submittedName>
</protein>